<proteinExistence type="predicted"/>
<dbReference type="Pfam" id="PF07875">
    <property type="entry name" value="Coat_F"/>
    <property type="match status" value="1"/>
</dbReference>
<reference evidence="2 3" key="1">
    <citation type="submission" date="2018-03" db="EMBL/GenBank/DDBJ databases">
        <title>Genomic Encyclopedia of Archaeal and Bacterial Type Strains, Phase II (KMG-II): from individual species to whole genera.</title>
        <authorList>
            <person name="Goeker M."/>
        </authorList>
    </citation>
    <scope>NUCLEOTIDE SEQUENCE [LARGE SCALE GENOMIC DNA]</scope>
    <source>
        <strain evidence="2 3">DSM 44946</strain>
    </source>
</reference>
<name>A0A2T0LDU8_9BACL</name>
<gene>
    <name evidence="2" type="ORF">CLV97_11553</name>
</gene>
<evidence type="ECO:0000313" key="2">
    <source>
        <dbReference type="EMBL" id="PRX40256.1"/>
    </source>
</evidence>
<dbReference type="Proteomes" id="UP000237797">
    <property type="component" value="Unassembled WGS sequence"/>
</dbReference>
<dbReference type="InterPro" id="IPR012851">
    <property type="entry name" value="Spore_coat_CotF-like"/>
</dbReference>
<feature type="compositionally biased region" description="Low complexity" evidence="1">
    <location>
        <begin position="14"/>
        <end position="27"/>
    </location>
</feature>
<dbReference type="RefSeq" id="WP_106345451.1">
    <property type="nucleotide sequence ID" value="NZ_PVNE01000015.1"/>
</dbReference>
<protein>
    <submittedName>
        <fullName evidence="2">Coat F domain-containing protein</fullName>
    </submittedName>
</protein>
<sequence>MQWQSQDPSSPYHPQGTPSGGQQQQTGLPRVKGPEMNDRDRINDVMATEKYLTTAYNIAVNEASTEQLYRTQMNLLNELHQCQRDLFNLMHRKGWYKLDQAQAQDVYQTAQQFSNYQTQFPYS</sequence>
<evidence type="ECO:0000256" key="1">
    <source>
        <dbReference type="SAM" id="MobiDB-lite"/>
    </source>
</evidence>
<keyword evidence="3" id="KW-1185">Reference proteome</keyword>
<evidence type="ECO:0000313" key="3">
    <source>
        <dbReference type="Proteomes" id="UP000237797"/>
    </source>
</evidence>
<dbReference type="EMBL" id="PVNE01000015">
    <property type="protein sequence ID" value="PRX40256.1"/>
    <property type="molecule type" value="Genomic_DNA"/>
</dbReference>
<organism evidence="2 3">
    <name type="scientific">Planifilum fimeticola</name>
    <dbReference type="NCBI Taxonomy" id="201975"/>
    <lineage>
        <taxon>Bacteria</taxon>
        <taxon>Bacillati</taxon>
        <taxon>Bacillota</taxon>
        <taxon>Bacilli</taxon>
        <taxon>Bacillales</taxon>
        <taxon>Thermoactinomycetaceae</taxon>
        <taxon>Planifilum</taxon>
    </lineage>
</organism>
<dbReference type="OrthoDB" id="1647790at2"/>
<comment type="caution">
    <text evidence="2">The sequence shown here is derived from an EMBL/GenBank/DDBJ whole genome shotgun (WGS) entry which is preliminary data.</text>
</comment>
<accession>A0A2T0LDU8</accession>
<dbReference type="AlphaFoldDB" id="A0A2T0LDU8"/>
<feature type="region of interest" description="Disordered" evidence="1">
    <location>
        <begin position="1"/>
        <end position="40"/>
    </location>
</feature>